<reference evidence="5 6" key="1">
    <citation type="submission" date="2024-09" db="EMBL/GenBank/DDBJ databases">
        <authorList>
            <person name="Sun Q."/>
            <person name="Mori K."/>
        </authorList>
    </citation>
    <scope>NUCLEOTIDE SEQUENCE [LARGE SCALE GENOMIC DNA]</scope>
    <source>
        <strain evidence="5 6">JCM 11201</strain>
    </source>
</reference>
<dbReference type="SUPFAM" id="SSF46785">
    <property type="entry name" value="Winged helix' DNA-binding domain"/>
    <property type="match status" value="1"/>
</dbReference>
<dbReference type="SMART" id="SM00418">
    <property type="entry name" value="HTH_ARSR"/>
    <property type="match status" value="1"/>
</dbReference>
<comment type="caution">
    <text evidence="5">The sequence shown here is derived from an EMBL/GenBank/DDBJ whole genome shotgun (WGS) entry which is preliminary data.</text>
</comment>
<keyword evidence="6" id="KW-1185">Reference proteome</keyword>
<dbReference type="Gene3D" id="1.10.10.10">
    <property type="entry name" value="Winged helix-like DNA-binding domain superfamily/Winged helix DNA-binding domain"/>
    <property type="match status" value="1"/>
</dbReference>
<dbReference type="InterPro" id="IPR036388">
    <property type="entry name" value="WH-like_DNA-bd_sf"/>
</dbReference>
<keyword evidence="2" id="KW-0238">DNA-binding</keyword>
<dbReference type="InterPro" id="IPR036390">
    <property type="entry name" value="WH_DNA-bd_sf"/>
</dbReference>
<dbReference type="NCBIfam" id="NF033788">
    <property type="entry name" value="HTH_metalloreg"/>
    <property type="match status" value="1"/>
</dbReference>
<protein>
    <submittedName>
        <fullName evidence="5">ArsR/SmtB family transcription factor</fullName>
    </submittedName>
</protein>
<dbReference type="PROSITE" id="PS50987">
    <property type="entry name" value="HTH_ARSR_2"/>
    <property type="match status" value="1"/>
</dbReference>
<name>A0ABV5WQ27_9BACI</name>
<accession>A0ABV5WQ27</accession>
<dbReference type="Proteomes" id="UP001589609">
    <property type="component" value="Unassembled WGS sequence"/>
</dbReference>
<keyword evidence="3" id="KW-0804">Transcription</keyword>
<dbReference type="PANTHER" id="PTHR33154:SF36">
    <property type="entry name" value="TRANSCRIPTIONAL REGULATOR"/>
    <property type="match status" value="1"/>
</dbReference>
<dbReference type="CDD" id="cd00090">
    <property type="entry name" value="HTH_ARSR"/>
    <property type="match status" value="1"/>
</dbReference>
<gene>
    <name evidence="5" type="ORF">ACFFMS_30390</name>
</gene>
<dbReference type="InterPro" id="IPR051081">
    <property type="entry name" value="HTH_MetalResp_TranReg"/>
</dbReference>
<dbReference type="PANTHER" id="PTHR33154">
    <property type="entry name" value="TRANSCRIPTIONAL REGULATOR, ARSR FAMILY"/>
    <property type="match status" value="1"/>
</dbReference>
<dbReference type="InterPro" id="IPR001845">
    <property type="entry name" value="HTH_ArsR_DNA-bd_dom"/>
</dbReference>
<evidence type="ECO:0000256" key="1">
    <source>
        <dbReference type="ARBA" id="ARBA00023015"/>
    </source>
</evidence>
<keyword evidence="1" id="KW-0805">Transcription regulation</keyword>
<proteinExistence type="predicted"/>
<dbReference type="Pfam" id="PF01022">
    <property type="entry name" value="HTH_5"/>
    <property type="match status" value="1"/>
</dbReference>
<evidence type="ECO:0000256" key="3">
    <source>
        <dbReference type="ARBA" id="ARBA00023163"/>
    </source>
</evidence>
<dbReference type="RefSeq" id="WP_379952437.1">
    <property type="nucleotide sequence ID" value="NZ_JBHMAF010000198.1"/>
</dbReference>
<organism evidence="5 6">
    <name type="scientific">Ectobacillus funiculus</name>
    <dbReference type="NCBI Taxonomy" id="137993"/>
    <lineage>
        <taxon>Bacteria</taxon>
        <taxon>Bacillati</taxon>
        <taxon>Bacillota</taxon>
        <taxon>Bacilli</taxon>
        <taxon>Bacillales</taxon>
        <taxon>Bacillaceae</taxon>
        <taxon>Ectobacillus</taxon>
    </lineage>
</organism>
<evidence type="ECO:0000259" key="4">
    <source>
        <dbReference type="PROSITE" id="PS50987"/>
    </source>
</evidence>
<dbReference type="EMBL" id="JBHMAF010000198">
    <property type="protein sequence ID" value="MFB9762538.1"/>
    <property type="molecule type" value="Genomic_DNA"/>
</dbReference>
<evidence type="ECO:0000256" key="2">
    <source>
        <dbReference type="ARBA" id="ARBA00023125"/>
    </source>
</evidence>
<dbReference type="InterPro" id="IPR011991">
    <property type="entry name" value="ArsR-like_HTH"/>
</dbReference>
<dbReference type="PRINTS" id="PR00778">
    <property type="entry name" value="HTHARSR"/>
</dbReference>
<evidence type="ECO:0000313" key="6">
    <source>
        <dbReference type="Proteomes" id="UP001589609"/>
    </source>
</evidence>
<feature type="domain" description="HTH arsR-type" evidence="4">
    <location>
        <begin position="1"/>
        <end position="95"/>
    </location>
</feature>
<sequence>MLPSTLDVKTKFIQGFADKTRLRILSCLMDGEKTVSEIVERIQGNQSNVSQHLSCLKGCGIIKGRQEGKYVHYSLRNDQIKELLTMFDTVFEEVQNEVAACDKNDGCLSPKGEETIVE</sequence>
<evidence type="ECO:0000313" key="5">
    <source>
        <dbReference type="EMBL" id="MFB9762538.1"/>
    </source>
</evidence>